<keyword evidence="2" id="KW-0812">Transmembrane</keyword>
<keyword evidence="4" id="KW-1185">Reference proteome</keyword>
<accession>A0AAN8FJ01</accession>
<feature type="region of interest" description="Disordered" evidence="1">
    <location>
        <begin position="105"/>
        <end position="124"/>
    </location>
</feature>
<feature type="compositionally biased region" description="Basic and acidic residues" evidence="1">
    <location>
        <begin position="109"/>
        <end position="119"/>
    </location>
</feature>
<sequence>MRVPDILSAITLNLVLALFSMVMAIIALGLLAFVLAKDNYLQKESPSTMKNDKIKRHESVVVDFKNPSTVPDHFLQLNTLMFQKKPKNNQVTQVSGAVPLSGMDLMSSSKEDQTKDNKHPVFPTEAEDVDSNKINSMLRAQRSIPEESSTLHSPSSFVTDSGISDEDYTSDTPSYVDERPRKSKTFRILMTTDVQCCSSDDVSEKIASPVSFSSNGSRSRSLINRKLRAAWPQRWRTSSHTGQDHDEKRKKRKRSSHQQQIFDPTSLFVGSKTREEVSELLKPQSFVLFYPVPEDEDSLAVSLRLHLAYKKTDGKTYFYPVIRRKIGWAVDFDKDHEQPTFENLIKLIEYYLIYSYVDVASQRMEAFPFPEVAEPSKSDDTVFELSVRDL</sequence>
<proteinExistence type="predicted"/>
<evidence type="ECO:0008006" key="5">
    <source>
        <dbReference type="Google" id="ProtNLM"/>
    </source>
</evidence>
<dbReference type="PANTHER" id="PTHR31128:SF6">
    <property type="entry name" value="SH2 DOMAIN-CONTAINING PROTEIN"/>
    <property type="match status" value="1"/>
</dbReference>
<evidence type="ECO:0000256" key="2">
    <source>
        <dbReference type="SAM" id="Phobius"/>
    </source>
</evidence>
<feature type="region of interest" description="Disordered" evidence="1">
    <location>
        <begin position="142"/>
        <end position="178"/>
    </location>
</feature>
<evidence type="ECO:0000313" key="3">
    <source>
        <dbReference type="EMBL" id="KAK5975057.1"/>
    </source>
</evidence>
<dbReference type="EMBL" id="WIXE01013505">
    <property type="protein sequence ID" value="KAK5975057.1"/>
    <property type="molecule type" value="Genomic_DNA"/>
</dbReference>
<evidence type="ECO:0000256" key="1">
    <source>
        <dbReference type="SAM" id="MobiDB-lite"/>
    </source>
</evidence>
<dbReference type="PANTHER" id="PTHR31128">
    <property type="entry name" value="PROTEIN CBR-CLEC-135-RELATED"/>
    <property type="match status" value="1"/>
</dbReference>
<organism evidence="3 4">
    <name type="scientific">Trichostrongylus colubriformis</name>
    <name type="common">Black scour worm</name>
    <dbReference type="NCBI Taxonomy" id="6319"/>
    <lineage>
        <taxon>Eukaryota</taxon>
        <taxon>Metazoa</taxon>
        <taxon>Ecdysozoa</taxon>
        <taxon>Nematoda</taxon>
        <taxon>Chromadorea</taxon>
        <taxon>Rhabditida</taxon>
        <taxon>Rhabditina</taxon>
        <taxon>Rhabditomorpha</taxon>
        <taxon>Strongyloidea</taxon>
        <taxon>Trichostrongylidae</taxon>
        <taxon>Trichostrongylus</taxon>
    </lineage>
</organism>
<comment type="caution">
    <text evidence="3">The sequence shown here is derived from an EMBL/GenBank/DDBJ whole genome shotgun (WGS) entry which is preliminary data.</text>
</comment>
<protein>
    <recommendedName>
        <fullName evidence="5">SH2 domain-containing protein</fullName>
    </recommendedName>
</protein>
<feature type="compositionally biased region" description="Polar residues" evidence="1">
    <location>
        <begin position="146"/>
        <end position="162"/>
    </location>
</feature>
<feature type="transmembrane region" description="Helical" evidence="2">
    <location>
        <begin position="6"/>
        <end position="35"/>
    </location>
</feature>
<gene>
    <name evidence="3" type="ORF">GCK32_010376</name>
</gene>
<keyword evidence="2" id="KW-1133">Transmembrane helix</keyword>
<reference evidence="3 4" key="1">
    <citation type="submission" date="2019-10" db="EMBL/GenBank/DDBJ databases">
        <title>Assembly and Annotation for the nematode Trichostrongylus colubriformis.</title>
        <authorList>
            <person name="Martin J."/>
        </authorList>
    </citation>
    <scope>NUCLEOTIDE SEQUENCE [LARGE SCALE GENOMIC DNA]</scope>
    <source>
        <strain evidence="3">G859</strain>
        <tissue evidence="3">Whole worm</tissue>
    </source>
</reference>
<keyword evidence="2" id="KW-0472">Membrane</keyword>
<dbReference type="Proteomes" id="UP001331761">
    <property type="component" value="Unassembled WGS sequence"/>
</dbReference>
<evidence type="ECO:0000313" key="4">
    <source>
        <dbReference type="Proteomes" id="UP001331761"/>
    </source>
</evidence>
<name>A0AAN8FJ01_TRICO</name>
<feature type="region of interest" description="Disordered" evidence="1">
    <location>
        <begin position="233"/>
        <end position="259"/>
    </location>
</feature>
<dbReference type="AlphaFoldDB" id="A0AAN8FJ01"/>